<dbReference type="EMBL" id="GL888481">
    <property type="protein sequence ID" value="EGI60237.1"/>
    <property type="molecule type" value="Genomic_DNA"/>
</dbReference>
<dbReference type="InParanoid" id="F4WZY3"/>
<organism evidence="2">
    <name type="scientific">Acromyrmex echinatior</name>
    <name type="common">Panamanian leafcutter ant</name>
    <name type="synonym">Acromyrmex octospinosus echinatior</name>
    <dbReference type="NCBI Taxonomy" id="103372"/>
    <lineage>
        <taxon>Eukaryota</taxon>
        <taxon>Metazoa</taxon>
        <taxon>Ecdysozoa</taxon>
        <taxon>Arthropoda</taxon>
        <taxon>Hexapoda</taxon>
        <taxon>Insecta</taxon>
        <taxon>Pterygota</taxon>
        <taxon>Neoptera</taxon>
        <taxon>Endopterygota</taxon>
        <taxon>Hymenoptera</taxon>
        <taxon>Apocrita</taxon>
        <taxon>Aculeata</taxon>
        <taxon>Formicoidea</taxon>
        <taxon>Formicidae</taxon>
        <taxon>Myrmicinae</taxon>
        <taxon>Acromyrmex</taxon>
    </lineage>
</organism>
<protein>
    <submittedName>
        <fullName evidence="1">Uncharacterized protein</fullName>
    </submittedName>
</protein>
<name>F4WZY3_ACREC</name>
<evidence type="ECO:0000313" key="2">
    <source>
        <dbReference type="Proteomes" id="UP000007755"/>
    </source>
</evidence>
<sequence length="80" mass="8865">MGEHKRFVRVAYSKLTQRVLGSQTNVQSNQTRVMITAAKKEIPQLSVNQPVQTSPMTRIDLIGDVYSTTEANGDTNSTII</sequence>
<evidence type="ECO:0000313" key="1">
    <source>
        <dbReference type="EMBL" id="EGI60237.1"/>
    </source>
</evidence>
<gene>
    <name evidence="1" type="ORF">G5I_11560</name>
</gene>
<dbReference type="AlphaFoldDB" id="F4WZY3"/>
<accession>F4WZY3</accession>
<keyword evidence="2" id="KW-1185">Reference proteome</keyword>
<reference evidence="1" key="1">
    <citation type="submission" date="2011-02" db="EMBL/GenBank/DDBJ databases">
        <title>The genome of the leaf-cutting ant Acromyrmex echinatior suggests key adaptations to social evolution and fungus farming.</title>
        <authorList>
            <person name="Nygaard S."/>
            <person name="Zhang G."/>
        </authorList>
    </citation>
    <scope>NUCLEOTIDE SEQUENCE</scope>
</reference>
<dbReference type="Proteomes" id="UP000007755">
    <property type="component" value="Unassembled WGS sequence"/>
</dbReference>
<proteinExistence type="predicted"/>